<evidence type="ECO:0000256" key="7">
    <source>
        <dbReference type="ARBA" id="ARBA00022729"/>
    </source>
</evidence>
<keyword evidence="12 19" id="KW-0675">Receptor</keyword>
<feature type="chain" id="PRO_5043724112" evidence="16">
    <location>
        <begin position="27"/>
        <end position="689"/>
    </location>
</feature>
<evidence type="ECO:0000256" key="12">
    <source>
        <dbReference type="ARBA" id="ARBA00023170"/>
    </source>
</evidence>
<evidence type="ECO:0000256" key="6">
    <source>
        <dbReference type="ARBA" id="ARBA00022692"/>
    </source>
</evidence>
<dbReference type="InterPro" id="IPR037066">
    <property type="entry name" value="Plug_dom_sf"/>
</dbReference>
<dbReference type="InterPro" id="IPR039426">
    <property type="entry name" value="TonB-dep_rcpt-like"/>
</dbReference>
<keyword evidence="4 14" id="KW-1134">Transmembrane beta strand</keyword>
<evidence type="ECO:0000256" key="3">
    <source>
        <dbReference type="ARBA" id="ARBA00022448"/>
    </source>
</evidence>
<reference evidence="19 20" key="1">
    <citation type="submission" date="2017-09" db="EMBL/GenBank/DDBJ databases">
        <title>Genomics of the genus Arcobacter.</title>
        <authorList>
            <person name="Perez-Cataluna A."/>
            <person name="Figueras M.J."/>
            <person name="Salas-Masso N."/>
        </authorList>
    </citation>
    <scope>NUCLEOTIDE SEQUENCE [LARGE SCALE GENOMIC DNA]</scope>
    <source>
        <strain evidence="19 20">CECT 7386</strain>
    </source>
</reference>
<dbReference type="RefSeq" id="WP_114840920.1">
    <property type="nucleotide sequence ID" value="NZ_CP031219.1"/>
</dbReference>
<keyword evidence="7 16" id="KW-0732">Signal</keyword>
<dbReference type="InterPro" id="IPR012910">
    <property type="entry name" value="Plug_dom"/>
</dbReference>
<sequence>MKIVGLQRKLSITLCSLLFASSSLFAKDKEQTKQLDSITILEKTTADYQNKKKINLARNNIDIEEMAKSVQVYNEDFIKDYQPQNINDIVTMSSNTTYLGDNHGRENKFAIRGFAGVPVLRDGFNLSNSVAYPELFNLERVEILKGPDSLQYGEANPGGLINLVHKKPQKEFHAQTVFEYTSNKSYSPKLDVGGSLNKDGSLRYRLVSVYKTDEGVKDYNNDAKKIFIAPSIAYDIDDNNTITFISEYLNERKQSDFGAYVKSDGTLATSTKTVTSHPDETLDKLQKIYGFELQSNYNSWNSLLRYRYIDYEIDNHDVHIPFVYNEAANTLSRFYASQRNQYKDNILQYTLNKEIDIFNLRNRFTIGADYRKSSSKFRGYMDRRTLYTINLSNPTYEKLTSKDDHPQAITYGNTGETIITRRVGGFLQDHINLTDNLILSAGVRYDRVTPQNSQKSSKVLPQVGLVYKLSNQTTLYANYSESFYPQTALDKNGKLLDPEEGKGIELGVKQKLFNDNFDLTAAIFKIRKENIATTDETNPLFSVASEEQESRGFEIDLAGEIISGWSLVASYGYTKTEDKGKNEGKLLAGIPKHTFNLFTTYNLNSFGLPNTFIGGGARYIGSRYADTTNSVKLDSNIIYNATLGYKKGHWSANLSLHNITDEEYVESASTSRVYIGTPRAVVATLSYSF</sequence>
<accession>A0AAX2ADJ3</accession>
<dbReference type="KEGG" id="amyt:AMYT_0424"/>
<dbReference type="Pfam" id="PF07715">
    <property type="entry name" value="Plug"/>
    <property type="match status" value="1"/>
</dbReference>
<dbReference type="InterPro" id="IPR010105">
    <property type="entry name" value="TonB_sidphr_rcpt"/>
</dbReference>
<protein>
    <submittedName>
        <fullName evidence="19">TonB-dependent siderophore receptor</fullName>
    </submittedName>
</protein>
<dbReference type="PROSITE" id="PS52016">
    <property type="entry name" value="TONB_DEPENDENT_REC_3"/>
    <property type="match status" value="1"/>
</dbReference>
<evidence type="ECO:0000256" key="5">
    <source>
        <dbReference type="ARBA" id="ARBA00022496"/>
    </source>
</evidence>
<gene>
    <name evidence="19" type="ORF">CP985_10395</name>
</gene>
<keyword evidence="11 14" id="KW-0472">Membrane</keyword>
<evidence type="ECO:0000256" key="10">
    <source>
        <dbReference type="ARBA" id="ARBA00023077"/>
    </source>
</evidence>
<evidence type="ECO:0000256" key="1">
    <source>
        <dbReference type="ARBA" id="ARBA00004571"/>
    </source>
</evidence>
<evidence type="ECO:0000259" key="17">
    <source>
        <dbReference type="Pfam" id="PF00593"/>
    </source>
</evidence>
<keyword evidence="5" id="KW-0410">Iron transport</keyword>
<comment type="similarity">
    <text evidence="2 14 15">Belongs to the TonB-dependent receptor family.</text>
</comment>
<dbReference type="AlphaFoldDB" id="A0AAX2ADJ3"/>
<evidence type="ECO:0000256" key="15">
    <source>
        <dbReference type="RuleBase" id="RU003357"/>
    </source>
</evidence>
<evidence type="ECO:0000256" key="9">
    <source>
        <dbReference type="ARBA" id="ARBA00023065"/>
    </source>
</evidence>
<evidence type="ECO:0000313" key="20">
    <source>
        <dbReference type="Proteomes" id="UP000290092"/>
    </source>
</evidence>
<dbReference type="GO" id="GO:0015344">
    <property type="term" value="F:siderophore uptake transmembrane transporter activity"/>
    <property type="evidence" value="ECO:0007669"/>
    <property type="project" value="TreeGrafter"/>
</dbReference>
<evidence type="ECO:0000256" key="8">
    <source>
        <dbReference type="ARBA" id="ARBA00023004"/>
    </source>
</evidence>
<evidence type="ECO:0000313" key="19">
    <source>
        <dbReference type="EMBL" id="RXK15062.1"/>
    </source>
</evidence>
<evidence type="ECO:0000256" key="11">
    <source>
        <dbReference type="ARBA" id="ARBA00023136"/>
    </source>
</evidence>
<feature type="domain" description="TonB-dependent receptor-like beta-barrel" evidence="17">
    <location>
        <begin position="235"/>
        <end position="659"/>
    </location>
</feature>
<evidence type="ECO:0000256" key="2">
    <source>
        <dbReference type="ARBA" id="ARBA00009810"/>
    </source>
</evidence>
<keyword evidence="8" id="KW-0408">Iron</keyword>
<dbReference type="GO" id="GO:0015891">
    <property type="term" value="P:siderophore transport"/>
    <property type="evidence" value="ECO:0007669"/>
    <property type="project" value="InterPro"/>
</dbReference>
<organism evidence="19 20">
    <name type="scientific">Malaciobacter mytili LMG 24559</name>
    <dbReference type="NCBI Taxonomy" id="1032238"/>
    <lineage>
        <taxon>Bacteria</taxon>
        <taxon>Pseudomonadati</taxon>
        <taxon>Campylobacterota</taxon>
        <taxon>Epsilonproteobacteria</taxon>
        <taxon>Campylobacterales</taxon>
        <taxon>Arcobacteraceae</taxon>
        <taxon>Malaciobacter</taxon>
    </lineage>
</organism>
<keyword evidence="9" id="KW-0406">Ion transport</keyword>
<evidence type="ECO:0000259" key="18">
    <source>
        <dbReference type="Pfam" id="PF07715"/>
    </source>
</evidence>
<comment type="subcellular location">
    <subcellularLocation>
        <location evidence="1 14">Cell outer membrane</location>
        <topology evidence="1 14">Multi-pass membrane protein</topology>
    </subcellularLocation>
</comment>
<keyword evidence="13 14" id="KW-0998">Cell outer membrane</keyword>
<dbReference type="Gene3D" id="2.40.170.20">
    <property type="entry name" value="TonB-dependent receptor, beta-barrel domain"/>
    <property type="match status" value="1"/>
</dbReference>
<dbReference type="SUPFAM" id="SSF56935">
    <property type="entry name" value="Porins"/>
    <property type="match status" value="1"/>
</dbReference>
<dbReference type="Proteomes" id="UP000290092">
    <property type="component" value="Unassembled WGS sequence"/>
</dbReference>
<keyword evidence="20" id="KW-1185">Reference proteome</keyword>
<feature type="domain" description="TonB-dependent receptor plug" evidence="18">
    <location>
        <begin position="63"/>
        <end position="159"/>
    </location>
</feature>
<evidence type="ECO:0000256" key="16">
    <source>
        <dbReference type="SAM" id="SignalP"/>
    </source>
</evidence>
<dbReference type="NCBIfam" id="TIGR01783">
    <property type="entry name" value="TonB-siderophor"/>
    <property type="match status" value="1"/>
</dbReference>
<dbReference type="InterPro" id="IPR036942">
    <property type="entry name" value="Beta-barrel_TonB_sf"/>
</dbReference>
<keyword evidence="3 14" id="KW-0813">Transport</keyword>
<name>A0AAX2ADJ3_9BACT</name>
<evidence type="ECO:0000256" key="13">
    <source>
        <dbReference type="ARBA" id="ARBA00023237"/>
    </source>
</evidence>
<dbReference type="GO" id="GO:0009279">
    <property type="term" value="C:cell outer membrane"/>
    <property type="evidence" value="ECO:0007669"/>
    <property type="project" value="UniProtKB-SubCell"/>
</dbReference>
<dbReference type="Pfam" id="PF00593">
    <property type="entry name" value="TonB_dep_Rec_b-barrel"/>
    <property type="match status" value="1"/>
</dbReference>
<dbReference type="EMBL" id="NXID01000040">
    <property type="protein sequence ID" value="RXK15062.1"/>
    <property type="molecule type" value="Genomic_DNA"/>
</dbReference>
<dbReference type="Gene3D" id="2.170.130.10">
    <property type="entry name" value="TonB-dependent receptor, plug domain"/>
    <property type="match status" value="1"/>
</dbReference>
<evidence type="ECO:0000256" key="4">
    <source>
        <dbReference type="ARBA" id="ARBA00022452"/>
    </source>
</evidence>
<keyword evidence="10 15" id="KW-0798">TonB box</keyword>
<feature type="signal peptide" evidence="16">
    <location>
        <begin position="1"/>
        <end position="26"/>
    </location>
</feature>
<evidence type="ECO:0000256" key="14">
    <source>
        <dbReference type="PROSITE-ProRule" id="PRU01360"/>
    </source>
</evidence>
<comment type="caution">
    <text evidence="19">The sequence shown here is derived from an EMBL/GenBank/DDBJ whole genome shotgun (WGS) entry which is preliminary data.</text>
</comment>
<dbReference type="CDD" id="cd01347">
    <property type="entry name" value="ligand_gated_channel"/>
    <property type="match status" value="1"/>
</dbReference>
<dbReference type="PANTHER" id="PTHR32552">
    <property type="entry name" value="FERRICHROME IRON RECEPTOR-RELATED"/>
    <property type="match status" value="1"/>
</dbReference>
<keyword evidence="6 14" id="KW-0812">Transmembrane</keyword>
<proteinExistence type="inferred from homology"/>
<dbReference type="InterPro" id="IPR000531">
    <property type="entry name" value="Beta-barrel_TonB"/>
</dbReference>
<dbReference type="GO" id="GO:0038023">
    <property type="term" value="F:signaling receptor activity"/>
    <property type="evidence" value="ECO:0007669"/>
    <property type="project" value="InterPro"/>
</dbReference>
<dbReference type="PANTHER" id="PTHR32552:SF68">
    <property type="entry name" value="FERRICHROME OUTER MEMBRANE TRANSPORTER_PHAGE RECEPTOR"/>
    <property type="match status" value="1"/>
</dbReference>